<evidence type="ECO:0000256" key="1">
    <source>
        <dbReference type="SAM" id="MobiDB-lite"/>
    </source>
</evidence>
<dbReference type="EMBL" id="APKE01000012">
    <property type="protein sequence ID" value="KAF0676747.1"/>
    <property type="molecule type" value="Genomic_DNA"/>
</dbReference>
<dbReference type="Pfam" id="PF06074">
    <property type="entry name" value="Portal_Mu"/>
    <property type="match status" value="1"/>
</dbReference>
<dbReference type="RefSeq" id="WP_159964352.1">
    <property type="nucleotide sequence ID" value="NZ_APKE01000012.1"/>
</dbReference>
<dbReference type="AlphaFoldDB" id="A0A921NQV2"/>
<dbReference type="OrthoDB" id="9797300at2"/>
<keyword evidence="3" id="KW-1185">Reference proteome</keyword>
<sequence length="512" mass="55893">MGRLLDRYGNPVRVAALEQPRAEPGVTGIRQAFASTVASGLTPERLAGILRACDLGDLTDYLVLAQEMEERDPHYFAVMGTRKRAVSGIAPRVIPAGEDTPSKTIAAAVEARIAEHEGFSDLVEALLDAIGKGFSLVEIDWRRTGAQWWPEDFIHVDPRFVTFDRETGRELRLVDEADPVDGIALEPFRFMRHVARMKSGLAFRGGIARVAAFGWMCKAYGLKDWVAFVETYGLPLRLGRYDAGATKDDVAALYRAVANIGTDAAAVLPRSMEIDFTDTKATGGDRVFENLARYVDEQVSKAVLGQTMTSDDGSSMAQAQVHNEVRHDIASADARAVGNTINRDLVRPFVDLNFGVQKAYPRLVIEIEEAEDTEMVIRNVDRLAKLGLTFKASELRARLKFTEPEQGDEVIGGATAPAAPPPAEREARNRPEMPGAPWDDLDALEEEMLDDWRPAIGPMADPLIGAIDGAGSYEEALERLEAARGEMSEAALIEALVIGMTRARGIGDRSDG</sequence>
<accession>A0A921NQV2</accession>
<gene>
    <name evidence="2" type="ORF">PMES_00934</name>
</gene>
<evidence type="ECO:0000313" key="2">
    <source>
        <dbReference type="EMBL" id="KAF0676747.1"/>
    </source>
</evidence>
<protein>
    <recommendedName>
        <fullName evidence="4">DUF935 domain-containing protein</fullName>
    </recommendedName>
</protein>
<name>A0A921NQV2_9RHOB</name>
<proteinExistence type="predicted"/>
<dbReference type="Proteomes" id="UP000698242">
    <property type="component" value="Unassembled WGS sequence"/>
</dbReference>
<dbReference type="InterPro" id="IPR009279">
    <property type="entry name" value="Portal_Mu"/>
</dbReference>
<evidence type="ECO:0000313" key="3">
    <source>
        <dbReference type="Proteomes" id="UP000698242"/>
    </source>
</evidence>
<reference evidence="2" key="1">
    <citation type="submission" date="2013-03" db="EMBL/GenBank/DDBJ databases">
        <title>Genome Sequence of the Profundibacterium mesophilum strain KAUST100406-0324T from Red Sea, a novel genus in the family Rhodobacteraceae.</title>
        <authorList>
            <person name="Essack M."/>
            <person name="Alam I."/>
            <person name="Lafi F."/>
            <person name="Alawi W."/>
            <person name="Kamanu F."/>
            <person name="Al-Suwailem A."/>
            <person name="Lee O.O."/>
            <person name="Xu Y."/>
            <person name="Bajic V."/>
            <person name="Qian P.-Y."/>
            <person name="Archer J."/>
        </authorList>
    </citation>
    <scope>NUCLEOTIDE SEQUENCE</scope>
    <source>
        <strain evidence="2">KAUST100406-0324</strain>
    </source>
</reference>
<feature type="region of interest" description="Disordered" evidence="1">
    <location>
        <begin position="404"/>
        <end position="437"/>
    </location>
</feature>
<comment type="caution">
    <text evidence="2">The sequence shown here is derived from an EMBL/GenBank/DDBJ whole genome shotgun (WGS) entry which is preliminary data.</text>
</comment>
<evidence type="ECO:0008006" key="4">
    <source>
        <dbReference type="Google" id="ProtNLM"/>
    </source>
</evidence>
<organism evidence="2 3">
    <name type="scientific">Profundibacterium mesophilum KAUST100406-0324</name>
    <dbReference type="NCBI Taxonomy" id="1037889"/>
    <lineage>
        <taxon>Bacteria</taxon>
        <taxon>Pseudomonadati</taxon>
        <taxon>Pseudomonadota</taxon>
        <taxon>Alphaproteobacteria</taxon>
        <taxon>Rhodobacterales</taxon>
        <taxon>Roseobacteraceae</taxon>
        <taxon>Profundibacterium</taxon>
    </lineage>
</organism>